<dbReference type="EMBL" id="SDOV01000010">
    <property type="protein sequence ID" value="KAH7636355.1"/>
    <property type="molecule type" value="Genomic_DNA"/>
</dbReference>
<evidence type="ECO:0000256" key="2">
    <source>
        <dbReference type="SAM" id="MobiDB-lite"/>
    </source>
</evidence>
<dbReference type="InterPro" id="IPR011993">
    <property type="entry name" value="PH-like_dom_sf"/>
</dbReference>
<feature type="region of interest" description="Disordered" evidence="2">
    <location>
        <begin position="812"/>
        <end position="833"/>
    </location>
</feature>
<evidence type="ECO:0000313" key="5">
    <source>
        <dbReference type="EMBL" id="KAH7636355.1"/>
    </source>
</evidence>
<dbReference type="SMART" id="SM00323">
    <property type="entry name" value="RasGAP"/>
    <property type="match status" value="1"/>
</dbReference>
<evidence type="ECO:0000259" key="4">
    <source>
        <dbReference type="PROSITE" id="PS50018"/>
    </source>
</evidence>
<reference evidence="5" key="2">
    <citation type="journal article" date="2021" name="World Allergy Organ. J.">
        <title>Chromosome-level assembly of Dermatophagoides farinae genome and transcriptome reveals two novel allergens Der f 37 and Der f 39.</title>
        <authorList>
            <person name="Chen J."/>
            <person name="Cai Z."/>
            <person name="Fan D."/>
            <person name="Hu J."/>
            <person name="Hou Y."/>
            <person name="He Y."/>
            <person name="Zhang Z."/>
            <person name="Zhao Z."/>
            <person name="Gao P."/>
            <person name="Hu W."/>
            <person name="Sun J."/>
            <person name="Li J."/>
            <person name="Ji K."/>
        </authorList>
    </citation>
    <scope>NUCLEOTIDE SEQUENCE</scope>
    <source>
        <strain evidence="5">JKM2019</strain>
    </source>
</reference>
<protein>
    <submittedName>
        <fullName evidence="5">Gtpase-activating protein-like protein</fullName>
    </submittedName>
</protein>
<reference evidence="5" key="1">
    <citation type="submission" date="2020-06" db="EMBL/GenBank/DDBJ databases">
        <authorList>
            <person name="Ji K."/>
            <person name="Li J."/>
        </authorList>
    </citation>
    <scope>NUCLEOTIDE SEQUENCE</scope>
    <source>
        <strain evidence="5">JKM2019</strain>
        <tissue evidence="5">Whole body</tissue>
    </source>
</reference>
<dbReference type="InterPro" id="IPR001849">
    <property type="entry name" value="PH_domain"/>
</dbReference>
<organism evidence="5">
    <name type="scientific">Dermatophagoides farinae</name>
    <name type="common">American house dust mite</name>
    <dbReference type="NCBI Taxonomy" id="6954"/>
    <lineage>
        <taxon>Eukaryota</taxon>
        <taxon>Metazoa</taxon>
        <taxon>Ecdysozoa</taxon>
        <taxon>Arthropoda</taxon>
        <taxon>Chelicerata</taxon>
        <taxon>Arachnida</taxon>
        <taxon>Acari</taxon>
        <taxon>Acariformes</taxon>
        <taxon>Sarcoptiformes</taxon>
        <taxon>Astigmata</taxon>
        <taxon>Psoroptidia</taxon>
        <taxon>Analgoidea</taxon>
        <taxon>Pyroglyphidae</taxon>
        <taxon>Dermatophagoidinae</taxon>
        <taxon>Dermatophagoides</taxon>
    </lineage>
</organism>
<dbReference type="PANTHER" id="PTHR10194">
    <property type="entry name" value="RAS GTPASE-ACTIVATING PROTEINS"/>
    <property type="match status" value="1"/>
</dbReference>
<proteinExistence type="predicted"/>
<dbReference type="Pfam" id="PF00168">
    <property type="entry name" value="C2"/>
    <property type="match status" value="2"/>
</dbReference>
<dbReference type="SUPFAM" id="SSF48350">
    <property type="entry name" value="GTPase activation domain, GAP"/>
    <property type="match status" value="2"/>
</dbReference>
<feature type="domain" description="Ras-GAP" evidence="4">
    <location>
        <begin position="342"/>
        <end position="557"/>
    </location>
</feature>
<dbReference type="PROSITE" id="PS50004">
    <property type="entry name" value="C2"/>
    <property type="match status" value="2"/>
</dbReference>
<dbReference type="GO" id="GO:0005096">
    <property type="term" value="F:GTPase activator activity"/>
    <property type="evidence" value="ECO:0007669"/>
    <property type="project" value="UniProtKB-KW"/>
</dbReference>
<dbReference type="SMART" id="SM00239">
    <property type="entry name" value="C2"/>
    <property type="match status" value="2"/>
</dbReference>
<name>A0A9D4SCS7_DERFA</name>
<dbReference type="PROSITE" id="PS50018">
    <property type="entry name" value="RAS_GTPASE_ACTIV_2"/>
    <property type="match status" value="1"/>
</dbReference>
<evidence type="ECO:0000256" key="1">
    <source>
        <dbReference type="ARBA" id="ARBA00022468"/>
    </source>
</evidence>
<gene>
    <name evidence="5" type="ORF">HUG17_10325</name>
</gene>
<feature type="compositionally biased region" description="Acidic residues" evidence="2">
    <location>
        <begin position="816"/>
        <end position="826"/>
    </location>
</feature>
<dbReference type="InterPro" id="IPR000008">
    <property type="entry name" value="C2_dom"/>
</dbReference>
<dbReference type="SUPFAM" id="SSF50729">
    <property type="entry name" value="PH domain-like"/>
    <property type="match status" value="1"/>
</dbReference>
<dbReference type="Gene3D" id="2.30.29.30">
    <property type="entry name" value="Pleckstrin-homology domain (PH domain)/Phosphotyrosine-binding domain (PTB)"/>
    <property type="match status" value="1"/>
</dbReference>
<dbReference type="InterPro" id="IPR035892">
    <property type="entry name" value="C2_domain_sf"/>
</dbReference>
<dbReference type="InterPro" id="IPR039360">
    <property type="entry name" value="Ras_GTPase"/>
</dbReference>
<keyword evidence="1" id="KW-0343">GTPase activation</keyword>
<dbReference type="PANTHER" id="PTHR10194:SF148">
    <property type="entry name" value="GTPASE-ACTIVATING PROTEIN"/>
    <property type="match status" value="1"/>
</dbReference>
<dbReference type="InterPro" id="IPR008936">
    <property type="entry name" value="Rho_GTPase_activation_prot"/>
</dbReference>
<sequence>MNVRFVQQVKIRIGEAKNLQPKNGTNSLKDCYCVISLDREEIFRTHNSIDKTLDPFFGEEFHFDIPRMFRYLSIYVYERERSVQNCRNRAIGKVTIRRDHLKNFDSEESWFPLVPVNHPPEAQGVIHLQIEPHYIMNINSLRIIITVFECQDITDDYCDSYCLLNLRIFDETFVKKSKIKRKTTNPQYNEPFSFEIPLDKYSNITSNSQLLLDDLLNKSHLRISVHEQCSKTNNNYLGGIRIPLNRLQINSTHNAWYYLQPQLSSTSLSSSSSVSSSTNNNNNRHQNCDFNLGSLRLRINYISDYVFPSPFYDSLRNLLLSSTETKPITSSVAYLLGEFVLNKADAAQPLVKIFLHYKKIVTLIKYLAEDEISKVSDVNTIFRGNSLVSKCIDELMKLVGIRYLHETLCDCVDISRIDTNEIRYLHETLRDCVDIVIQENKICEIDPTKIRDNEFLMINMQHLKNYTDLFFNAIIESMTRCPQVMCDIFAVLKELAIKFFPDNKDVCYYVISGFVFLRFFAPSILNPRLFELTDKKINLQVNRTFTLISKTIQSIGNLVVSKKNTPLIKENYMMSFYKEFITDIHVSKTKEFLELISSSCRLSTKDFHEPVILKESIMFKKSNNGYKRIGFGTSYKKRYFCITTQHFFYAKAKNKSPLFKFPISEITMFQVIHNKCTLNIQASNCVQEREWLDTLNRLIQLNQSSLNLNKIQSFNNMDTTTTNTTATATATNNNNNNNNSATTAINNNLTKQNHTSSYSQQQTLSFDLSIRLDPDRELARIYSLFISNIESIRTILGVSMMTINDPCNHHDHHNDDNDDDGDDDDDNHNHNHHHRNCHSNIVKFWKGNCHNYPPSQFIIEDRTSLMATLNILQECIGNIEQMHKQYLTSIMGSEIAPIENVG</sequence>
<accession>A0A9D4SCS7</accession>
<dbReference type="SMART" id="SM00233">
    <property type="entry name" value="PH"/>
    <property type="match status" value="1"/>
</dbReference>
<dbReference type="InterPro" id="IPR001936">
    <property type="entry name" value="RasGAP_dom"/>
</dbReference>
<feature type="domain" description="C2" evidence="3">
    <location>
        <begin position="1"/>
        <end position="111"/>
    </location>
</feature>
<dbReference type="Proteomes" id="UP000828236">
    <property type="component" value="Unassembled WGS sequence"/>
</dbReference>
<dbReference type="AlphaFoldDB" id="A0A9D4SCS7"/>
<dbReference type="Pfam" id="PF00616">
    <property type="entry name" value="RasGAP"/>
    <property type="match status" value="1"/>
</dbReference>
<feature type="domain" description="C2" evidence="3">
    <location>
        <begin position="124"/>
        <end position="257"/>
    </location>
</feature>
<comment type="caution">
    <text evidence="5">The sequence shown here is derived from an EMBL/GenBank/DDBJ whole genome shotgun (WGS) entry which is preliminary data.</text>
</comment>
<dbReference type="SUPFAM" id="SSF49562">
    <property type="entry name" value="C2 domain (Calcium/lipid-binding domain, CaLB)"/>
    <property type="match status" value="2"/>
</dbReference>
<dbReference type="CDD" id="cd05128">
    <property type="entry name" value="RasGAP_GAP1_like"/>
    <property type="match status" value="1"/>
</dbReference>
<dbReference type="Gene3D" id="1.10.506.10">
    <property type="entry name" value="GTPase Activation - p120gap, domain 1"/>
    <property type="match status" value="3"/>
</dbReference>
<evidence type="ECO:0000259" key="3">
    <source>
        <dbReference type="PROSITE" id="PS50004"/>
    </source>
</evidence>
<dbReference type="Gene3D" id="2.60.40.150">
    <property type="entry name" value="C2 domain"/>
    <property type="match status" value="2"/>
</dbReference>